<keyword evidence="3" id="KW-1185">Reference proteome</keyword>
<feature type="region of interest" description="Disordered" evidence="1">
    <location>
        <begin position="20"/>
        <end position="48"/>
    </location>
</feature>
<evidence type="ECO:0000313" key="2">
    <source>
        <dbReference type="EMBL" id="MEQ2287724.1"/>
    </source>
</evidence>
<dbReference type="EMBL" id="JAHRIP010019911">
    <property type="protein sequence ID" value="MEQ2287724.1"/>
    <property type="molecule type" value="Genomic_DNA"/>
</dbReference>
<accession>A0ABV0Y1T9</accession>
<comment type="caution">
    <text evidence="2">The sequence shown here is derived from an EMBL/GenBank/DDBJ whole genome shotgun (WGS) entry which is preliminary data.</text>
</comment>
<sequence length="100" mass="10938">MAGALVNPKGFTRGFYIPDHPSSLYSPQSENKTDLSRLLKPESSSGLDASDHGLYRTWSAAASCMRWETLTNSDVILPRVRLSPPPALSQGDILGQSWFS</sequence>
<gene>
    <name evidence="2" type="ORF">AMECASPLE_015576</name>
</gene>
<dbReference type="Proteomes" id="UP001469553">
    <property type="component" value="Unassembled WGS sequence"/>
</dbReference>
<reference evidence="2 3" key="1">
    <citation type="submission" date="2021-06" db="EMBL/GenBank/DDBJ databases">
        <authorList>
            <person name="Palmer J.M."/>
        </authorList>
    </citation>
    <scope>NUCLEOTIDE SEQUENCE [LARGE SCALE GENOMIC DNA]</scope>
    <source>
        <strain evidence="2 3">AS_MEX2019</strain>
        <tissue evidence="2">Muscle</tissue>
    </source>
</reference>
<name>A0ABV0Y1T9_9TELE</name>
<protein>
    <submittedName>
        <fullName evidence="2">Uncharacterized protein</fullName>
    </submittedName>
</protein>
<feature type="compositionally biased region" description="Basic and acidic residues" evidence="1">
    <location>
        <begin position="31"/>
        <end position="40"/>
    </location>
</feature>
<proteinExistence type="predicted"/>
<evidence type="ECO:0000313" key="3">
    <source>
        <dbReference type="Proteomes" id="UP001469553"/>
    </source>
</evidence>
<evidence type="ECO:0000256" key="1">
    <source>
        <dbReference type="SAM" id="MobiDB-lite"/>
    </source>
</evidence>
<organism evidence="2 3">
    <name type="scientific">Ameca splendens</name>
    <dbReference type="NCBI Taxonomy" id="208324"/>
    <lineage>
        <taxon>Eukaryota</taxon>
        <taxon>Metazoa</taxon>
        <taxon>Chordata</taxon>
        <taxon>Craniata</taxon>
        <taxon>Vertebrata</taxon>
        <taxon>Euteleostomi</taxon>
        <taxon>Actinopterygii</taxon>
        <taxon>Neopterygii</taxon>
        <taxon>Teleostei</taxon>
        <taxon>Neoteleostei</taxon>
        <taxon>Acanthomorphata</taxon>
        <taxon>Ovalentaria</taxon>
        <taxon>Atherinomorphae</taxon>
        <taxon>Cyprinodontiformes</taxon>
        <taxon>Goodeidae</taxon>
        <taxon>Ameca</taxon>
    </lineage>
</organism>